<gene>
    <name evidence="3" type="primary">LOC119643399</name>
</gene>
<evidence type="ECO:0000313" key="3">
    <source>
        <dbReference type="RefSeq" id="XP_037898678.1"/>
    </source>
</evidence>
<dbReference type="GeneID" id="119643399"/>
<protein>
    <submittedName>
        <fullName evidence="3">Uncharacterized protein LOC119643399</fullName>
    </submittedName>
</protein>
<feature type="coiled-coil region" evidence="1">
    <location>
        <begin position="76"/>
        <end position="103"/>
    </location>
</feature>
<accession>A0A9C5ZFJ6</accession>
<keyword evidence="2" id="KW-1185">Reference proteome</keyword>
<organism evidence="2 3">
    <name type="scientific">Glossina fuscipes</name>
    <dbReference type="NCBI Taxonomy" id="7396"/>
    <lineage>
        <taxon>Eukaryota</taxon>
        <taxon>Metazoa</taxon>
        <taxon>Ecdysozoa</taxon>
        <taxon>Arthropoda</taxon>
        <taxon>Hexapoda</taxon>
        <taxon>Insecta</taxon>
        <taxon>Pterygota</taxon>
        <taxon>Neoptera</taxon>
        <taxon>Endopterygota</taxon>
        <taxon>Diptera</taxon>
        <taxon>Brachycera</taxon>
        <taxon>Muscomorpha</taxon>
        <taxon>Hippoboscoidea</taxon>
        <taxon>Glossinidae</taxon>
        <taxon>Glossina</taxon>
    </lineage>
</organism>
<keyword evidence="1" id="KW-0175">Coiled coil</keyword>
<dbReference type="Proteomes" id="UP000092443">
    <property type="component" value="Unplaced"/>
</dbReference>
<proteinExistence type="predicted"/>
<dbReference type="RefSeq" id="XP_037898678.1">
    <property type="nucleotide sequence ID" value="XM_038042750.1"/>
</dbReference>
<evidence type="ECO:0000256" key="1">
    <source>
        <dbReference type="SAM" id="Coils"/>
    </source>
</evidence>
<evidence type="ECO:0000313" key="2">
    <source>
        <dbReference type="Proteomes" id="UP000092443"/>
    </source>
</evidence>
<sequence length="119" mass="14326">MRWLLVKEQEDKLEEIHKKLDKCEGKGRKLNKLIHNKDEVNSILTQKIAESFEDIQVKNKDYSNVNQSLLKIQGQLDEIIRKRSEIEMKMESLKKKKWRLEKHIVIKFAFVRYSPYLRG</sequence>
<dbReference type="KEGG" id="gfs:119643399"/>
<dbReference type="AlphaFoldDB" id="A0A9C5ZFJ6"/>
<name>A0A9C5ZFJ6_9MUSC</name>
<reference evidence="3" key="1">
    <citation type="submission" date="2025-08" db="UniProtKB">
        <authorList>
            <consortium name="RefSeq"/>
        </authorList>
    </citation>
    <scope>IDENTIFICATION</scope>
    <source>
        <tissue evidence="3">Whole body pupa</tissue>
    </source>
</reference>